<dbReference type="RefSeq" id="WP_345823420.1">
    <property type="nucleotide sequence ID" value="NZ_JBDIML010000001.1"/>
</dbReference>
<reference evidence="10 11" key="1">
    <citation type="submission" date="2024-05" db="EMBL/GenBank/DDBJ databases">
        <authorList>
            <person name="Haq I."/>
            <person name="Ullah Z."/>
            <person name="Ahmad R."/>
            <person name="Li M."/>
            <person name="Tong Y."/>
        </authorList>
    </citation>
    <scope>NUCLEOTIDE SEQUENCE [LARGE SCALE GENOMIC DNA]</scope>
    <source>
        <strain evidence="10 11">16A2E</strain>
    </source>
</reference>
<keyword evidence="2 9" id="KW-0690">Ribosome biogenesis</keyword>
<dbReference type="EC" id="3.1.-.-" evidence="9"/>
<dbReference type="InterPro" id="IPR020549">
    <property type="entry name" value="YbeY_CS"/>
</dbReference>
<dbReference type="PANTHER" id="PTHR46986:SF1">
    <property type="entry name" value="ENDORIBONUCLEASE YBEY, CHLOROPLASTIC"/>
    <property type="match status" value="1"/>
</dbReference>
<keyword evidence="11" id="KW-1185">Reference proteome</keyword>
<evidence type="ECO:0000313" key="11">
    <source>
        <dbReference type="Proteomes" id="UP001444625"/>
    </source>
</evidence>
<feature type="binding site" evidence="9">
    <location>
        <position position="120"/>
    </location>
    <ligand>
        <name>Zn(2+)</name>
        <dbReference type="ChEBI" id="CHEBI:29105"/>
        <note>catalytic</note>
    </ligand>
</feature>
<keyword evidence="7 9" id="KW-0378">Hydrolase</keyword>
<dbReference type="Proteomes" id="UP001444625">
    <property type="component" value="Unassembled WGS sequence"/>
</dbReference>
<accession>A0ABU9XCG8</accession>
<evidence type="ECO:0000256" key="6">
    <source>
        <dbReference type="ARBA" id="ARBA00022759"/>
    </source>
</evidence>
<name>A0ABU9XCG8_9BACI</name>
<gene>
    <name evidence="9 10" type="primary">ybeY</name>
    <name evidence="10" type="ORF">ABC228_02015</name>
</gene>
<comment type="similarity">
    <text evidence="1 9">Belongs to the endoribonuclease YbeY family.</text>
</comment>
<keyword evidence="8 9" id="KW-0862">Zinc</keyword>
<keyword evidence="4 9" id="KW-0540">Nuclease</keyword>
<comment type="function">
    <text evidence="9">Single strand-specific metallo-endoribonuclease involved in late-stage 70S ribosome quality control and in maturation of the 3' terminus of the 16S rRNA.</text>
</comment>
<keyword evidence="3 9" id="KW-0698">rRNA processing</keyword>
<dbReference type="SUPFAM" id="SSF55486">
    <property type="entry name" value="Metalloproteases ('zincins'), catalytic domain"/>
    <property type="match status" value="1"/>
</dbReference>
<comment type="caution">
    <text evidence="10">The sequence shown here is derived from an EMBL/GenBank/DDBJ whole genome shotgun (WGS) entry which is preliminary data.</text>
</comment>
<keyword evidence="9" id="KW-0963">Cytoplasm</keyword>
<dbReference type="InterPro" id="IPR002036">
    <property type="entry name" value="YbeY"/>
</dbReference>
<dbReference type="HAMAP" id="MF_00009">
    <property type="entry name" value="Endoribonucl_YbeY"/>
    <property type="match status" value="1"/>
</dbReference>
<evidence type="ECO:0000256" key="1">
    <source>
        <dbReference type="ARBA" id="ARBA00010875"/>
    </source>
</evidence>
<feature type="binding site" evidence="9">
    <location>
        <position position="130"/>
    </location>
    <ligand>
        <name>Zn(2+)</name>
        <dbReference type="ChEBI" id="CHEBI:29105"/>
        <note>catalytic</note>
    </ligand>
</feature>
<evidence type="ECO:0000313" key="10">
    <source>
        <dbReference type="EMBL" id="MEN2765952.1"/>
    </source>
</evidence>
<evidence type="ECO:0000256" key="5">
    <source>
        <dbReference type="ARBA" id="ARBA00022723"/>
    </source>
</evidence>
<dbReference type="PANTHER" id="PTHR46986">
    <property type="entry name" value="ENDORIBONUCLEASE YBEY, CHLOROPLASTIC"/>
    <property type="match status" value="1"/>
</dbReference>
<evidence type="ECO:0000256" key="3">
    <source>
        <dbReference type="ARBA" id="ARBA00022552"/>
    </source>
</evidence>
<evidence type="ECO:0000256" key="8">
    <source>
        <dbReference type="ARBA" id="ARBA00022833"/>
    </source>
</evidence>
<keyword evidence="5 9" id="KW-0479">Metal-binding</keyword>
<evidence type="ECO:0000256" key="4">
    <source>
        <dbReference type="ARBA" id="ARBA00022722"/>
    </source>
</evidence>
<sequence>MLIDFHDNTNSVPESQFELIKGLLNLAGRKEKVPINAEVSVTIVDNKEIQEINRDYRNIDKPTDVISFALEESVEGEMEIVGDELPLALGDIIISFEKAQEQASDYNHSVEREIGFLAVHGFLHLLGYDHMNEEEEKAMFQKQEEILGEYNLGR</sequence>
<protein>
    <recommendedName>
        <fullName evidence="9">Endoribonuclease YbeY</fullName>
        <ecNumber evidence="9">3.1.-.-</ecNumber>
    </recommendedName>
</protein>
<evidence type="ECO:0000256" key="7">
    <source>
        <dbReference type="ARBA" id="ARBA00022801"/>
    </source>
</evidence>
<dbReference type="EMBL" id="JBDIML010000001">
    <property type="protein sequence ID" value="MEN2765952.1"/>
    <property type="molecule type" value="Genomic_DNA"/>
</dbReference>
<feature type="binding site" evidence="9">
    <location>
        <position position="124"/>
    </location>
    <ligand>
        <name>Zn(2+)</name>
        <dbReference type="ChEBI" id="CHEBI:29105"/>
        <note>catalytic</note>
    </ligand>
</feature>
<dbReference type="PROSITE" id="PS01306">
    <property type="entry name" value="UPF0054"/>
    <property type="match status" value="1"/>
</dbReference>
<dbReference type="NCBIfam" id="TIGR00043">
    <property type="entry name" value="rRNA maturation RNase YbeY"/>
    <property type="match status" value="1"/>
</dbReference>
<keyword evidence="6 9" id="KW-0255">Endonuclease</keyword>
<comment type="subcellular location">
    <subcellularLocation>
        <location evidence="9">Cytoplasm</location>
    </subcellularLocation>
</comment>
<evidence type="ECO:0000256" key="9">
    <source>
        <dbReference type="HAMAP-Rule" id="MF_00009"/>
    </source>
</evidence>
<comment type="cofactor">
    <cofactor evidence="9">
        <name>Zn(2+)</name>
        <dbReference type="ChEBI" id="CHEBI:29105"/>
    </cofactor>
    <text evidence="9">Binds 1 zinc ion.</text>
</comment>
<dbReference type="Gene3D" id="3.40.390.30">
    <property type="entry name" value="Metalloproteases ('zincins'), catalytic domain"/>
    <property type="match status" value="1"/>
</dbReference>
<dbReference type="InterPro" id="IPR023091">
    <property type="entry name" value="MetalPrtase_cat_dom_sf_prd"/>
</dbReference>
<proteinExistence type="inferred from homology"/>
<dbReference type="Pfam" id="PF02130">
    <property type="entry name" value="YbeY"/>
    <property type="match status" value="1"/>
</dbReference>
<organism evidence="10 11">
    <name type="scientific">Ornithinibacillus xuwenensis</name>
    <dbReference type="NCBI Taxonomy" id="3144668"/>
    <lineage>
        <taxon>Bacteria</taxon>
        <taxon>Bacillati</taxon>
        <taxon>Bacillota</taxon>
        <taxon>Bacilli</taxon>
        <taxon>Bacillales</taxon>
        <taxon>Bacillaceae</taxon>
        <taxon>Ornithinibacillus</taxon>
    </lineage>
</organism>
<evidence type="ECO:0000256" key="2">
    <source>
        <dbReference type="ARBA" id="ARBA00022517"/>
    </source>
</evidence>